<feature type="region of interest" description="Disordered" evidence="1">
    <location>
        <begin position="35"/>
        <end position="68"/>
    </location>
</feature>
<evidence type="ECO:0000256" key="1">
    <source>
        <dbReference type="SAM" id="MobiDB-lite"/>
    </source>
</evidence>
<name>A0AAV6TZI7_9ARAC</name>
<feature type="compositionally biased region" description="Polar residues" evidence="1">
    <location>
        <begin position="35"/>
        <end position="47"/>
    </location>
</feature>
<organism evidence="2 3">
    <name type="scientific">Oedothorax gibbosus</name>
    <dbReference type="NCBI Taxonomy" id="931172"/>
    <lineage>
        <taxon>Eukaryota</taxon>
        <taxon>Metazoa</taxon>
        <taxon>Ecdysozoa</taxon>
        <taxon>Arthropoda</taxon>
        <taxon>Chelicerata</taxon>
        <taxon>Arachnida</taxon>
        <taxon>Araneae</taxon>
        <taxon>Araneomorphae</taxon>
        <taxon>Entelegynae</taxon>
        <taxon>Araneoidea</taxon>
        <taxon>Linyphiidae</taxon>
        <taxon>Erigoninae</taxon>
        <taxon>Oedothorax</taxon>
    </lineage>
</organism>
<reference evidence="2 3" key="1">
    <citation type="journal article" date="2022" name="Nat. Ecol. Evol.">
        <title>A masculinizing supergene underlies an exaggerated male reproductive morph in a spider.</title>
        <authorList>
            <person name="Hendrickx F."/>
            <person name="De Corte Z."/>
            <person name="Sonet G."/>
            <person name="Van Belleghem S.M."/>
            <person name="Kostlbacher S."/>
            <person name="Vangestel C."/>
        </authorList>
    </citation>
    <scope>NUCLEOTIDE SEQUENCE [LARGE SCALE GENOMIC DNA]</scope>
    <source>
        <strain evidence="2">W744_W776</strain>
    </source>
</reference>
<dbReference type="EMBL" id="JAFNEN010000778">
    <property type="protein sequence ID" value="KAG8177495.1"/>
    <property type="molecule type" value="Genomic_DNA"/>
</dbReference>
<comment type="caution">
    <text evidence="2">The sequence shown here is derived from an EMBL/GenBank/DDBJ whole genome shotgun (WGS) entry which is preliminary data.</text>
</comment>
<feature type="compositionally biased region" description="Acidic residues" evidence="1">
    <location>
        <begin position="49"/>
        <end position="58"/>
    </location>
</feature>
<accession>A0AAV6TZI7</accession>
<evidence type="ECO:0000313" key="3">
    <source>
        <dbReference type="Proteomes" id="UP000827092"/>
    </source>
</evidence>
<keyword evidence="3" id="KW-1185">Reference proteome</keyword>
<sequence length="68" mass="7659">MTKNDNNICAENMNREFYYARDATGNEFYPKQISSEQDMLNVDTASENAPEDAPEDENVPAGENVPEN</sequence>
<dbReference type="Proteomes" id="UP000827092">
    <property type="component" value="Unassembled WGS sequence"/>
</dbReference>
<gene>
    <name evidence="2" type="ORF">JTE90_008679</name>
</gene>
<protein>
    <submittedName>
        <fullName evidence="2">Uncharacterized protein</fullName>
    </submittedName>
</protein>
<evidence type="ECO:0000313" key="2">
    <source>
        <dbReference type="EMBL" id="KAG8177495.1"/>
    </source>
</evidence>
<proteinExistence type="predicted"/>
<dbReference type="AlphaFoldDB" id="A0AAV6TZI7"/>